<dbReference type="SMART" id="SM00320">
    <property type="entry name" value="WD40"/>
    <property type="match status" value="5"/>
</dbReference>
<dbReference type="InterPro" id="IPR036322">
    <property type="entry name" value="WD40_repeat_dom_sf"/>
</dbReference>
<dbReference type="PANTHER" id="PTHR12442">
    <property type="entry name" value="DYNEIN INTERMEDIATE CHAIN"/>
    <property type="match status" value="1"/>
</dbReference>
<dbReference type="GO" id="GO:0045504">
    <property type="term" value="F:dynein heavy chain binding"/>
    <property type="evidence" value="ECO:0007669"/>
    <property type="project" value="TreeGrafter"/>
</dbReference>
<dbReference type="Pfam" id="PF00400">
    <property type="entry name" value="WD40"/>
    <property type="match status" value="2"/>
</dbReference>
<name>A0A1W0AAK0_9STRA</name>
<dbReference type="InterPro" id="IPR001680">
    <property type="entry name" value="WD40_rpt"/>
</dbReference>
<accession>A0A1W0AAK0</accession>
<evidence type="ECO:0000256" key="4">
    <source>
        <dbReference type="ARBA" id="ARBA00022737"/>
    </source>
</evidence>
<dbReference type="OrthoDB" id="445052at2759"/>
<dbReference type="GO" id="GO:0042073">
    <property type="term" value="P:intraciliary transport"/>
    <property type="evidence" value="ECO:0007669"/>
    <property type="project" value="TreeGrafter"/>
</dbReference>
<evidence type="ECO:0000256" key="2">
    <source>
        <dbReference type="ARBA" id="ARBA00022490"/>
    </source>
</evidence>
<dbReference type="InterPro" id="IPR015943">
    <property type="entry name" value="WD40/YVTN_repeat-like_dom_sf"/>
</dbReference>
<dbReference type="EMBL" id="JNBS01000252">
    <property type="protein sequence ID" value="OQS07316.1"/>
    <property type="molecule type" value="Genomic_DNA"/>
</dbReference>
<dbReference type="GO" id="GO:0045503">
    <property type="term" value="F:dynein light chain binding"/>
    <property type="evidence" value="ECO:0007669"/>
    <property type="project" value="TreeGrafter"/>
</dbReference>
<dbReference type="STRING" id="74557.A0A1W0AAK0"/>
<sequence length="559" mass="61954">MRFNDAHGGSCSFRSKAIVKKNGVNASTETPPVEFTSADTQTAIAADSWCQTEPIQIAIAKEPADENAVKEFLKSAGRLMLDEMKASMKSLAFDDFIVEDHQVEDNEATKLFTLAFDYFAHFKSPVEGKRDAQETLKLQCTGVSWNATGSVIAVSYGRFDHTGWCNYRSALCLWNIFHHDFNPSKPNLVLETSSGLMCVAHHPTMPAVVAAGTFNGEVIVWNTSLEENLVASSGIGDYFHREPISKLSWVYDATSRDYNIASVSGDGKVLIWQLKDKLGFPVEGYLLCTKAKTKTKGSLLLGGIALAFRPNDRTNKSFIVGTEAGAITRCFANKAAKISTKGEIKWSNNAQRILSMSPQPMDVRRHVETYAKEKKLRDVRVSAVFDSKPDMHALYPSALDFGFESHGGPIYDLVFSPFHGSLFLSCSSDGCIHLYHYLQKNPLITIQVGSNYLYALAWSKTRPLVFAAASEDGKMYIFDLNVNRLSPVTTLSLPETKQRSPGLYCVEFNPRQRNFIACGDGAGLAYIWKLNWRLSNLQPTEMAVLSEIADMRSNSTDTE</sequence>
<dbReference type="PANTHER" id="PTHR12442:SF26">
    <property type="entry name" value="CYTOPLASMIC DYNEIN 2 INTERMEDIATE CHAIN 2"/>
    <property type="match status" value="1"/>
</dbReference>
<keyword evidence="2" id="KW-0963">Cytoplasm</keyword>
<dbReference type="GO" id="GO:0097014">
    <property type="term" value="C:ciliary plasm"/>
    <property type="evidence" value="ECO:0007669"/>
    <property type="project" value="TreeGrafter"/>
</dbReference>
<keyword evidence="6" id="KW-1185">Reference proteome</keyword>
<protein>
    <submittedName>
        <fullName evidence="5">Uncharacterized protein</fullName>
    </submittedName>
</protein>
<dbReference type="InterPro" id="IPR050687">
    <property type="entry name" value="Dynein_IC"/>
</dbReference>
<proteinExistence type="predicted"/>
<evidence type="ECO:0000313" key="6">
    <source>
        <dbReference type="Proteomes" id="UP000243217"/>
    </source>
</evidence>
<dbReference type="AlphaFoldDB" id="A0A1W0AAK0"/>
<keyword evidence="4" id="KW-0677">Repeat</keyword>
<comment type="subcellular location">
    <subcellularLocation>
        <location evidence="1">Cytoplasm</location>
    </subcellularLocation>
</comment>
<evidence type="ECO:0000256" key="1">
    <source>
        <dbReference type="ARBA" id="ARBA00004496"/>
    </source>
</evidence>
<gene>
    <name evidence="5" type="ORF">THRCLA_00691</name>
</gene>
<dbReference type="GO" id="GO:0005868">
    <property type="term" value="C:cytoplasmic dynein complex"/>
    <property type="evidence" value="ECO:0007669"/>
    <property type="project" value="TreeGrafter"/>
</dbReference>
<reference evidence="5 6" key="1">
    <citation type="journal article" date="2014" name="Genome Biol. Evol.">
        <title>The secreted proteins of Achlya hypogyna and Thraustotheca clavata identify the ancestral oomycete secretome and reveal gene acquisitions by horizontal gene transfer.</title>
        <authorList>
            <person name="Misner I."/>
            <person name="Blouin N."/>
            <person name="Leonard G."/>
            <person name="Richards T.A."/>
            <person name="Lane C.E."/>
        </authorList>
    </citation>
    <scope>NUCLEOTIDE SEQUENCE [LARGE SCALE GENOMIC DNA]</scope>
    <source>
        <strain evidence="5 6">ATCC 34112</strain>
    </source>
</reference>
<keyword evidence="3" id="KW-0853">WD repeat</keyword>
<organism evidence="5 6">
    <name type="scientific">Thraustotheca clavata</name>
    <dbReference type="NCBI Taxonomy" id="74557"/>
    <lineage>
        <taxon>Eukaryota</taxon>
        <taxon>Sar</taxon>
        <taxon>Stramenopiles</taxon>
        <taxon>Oomycota</taxon>
        <taxon>Saprolegniomycetes</taxon>
        <taxon>Saprolegniales</taxon>
        <taxon>Achlyaceae</taxon>
        <taxon>Thraustotheca</taxon>
    </lineage>
</organism>
<dbReference type="Proteomes" id="UP000243217">
    <property type="component" value="Unassembled WGS sequence"/>
</dbReference>
<dbReference type="Gene3D" id="2.130.10.10">
    <property type="entry name" value="YVTN repeat-like/Quinoprotein amine dehydrogenase"/>
    <property type="match status" value="2"/>
</dbReference>
<dbReference type="SUPFAM" id="SSF50978">
    <property type="entry name" value="WD40 repeat-like"/>
    <property type="match status" value="1"/>
</dbReference>
<evidence type="ECO:0000256" key="3">
    <source>
        <dbReference type="ARBA" id="ARBA00022574"/>
    </source>
</evidence>
<comment type="caution">
    <text evidence="5">The sequence shown here is derived from an EMBL/GenBank/DDBJ whole genome shotgun (WGS) entry which is preliminary data.</text>
</comment>
<evidence type="ECO:0000313" key="5">
    <source>
        <dbReference type="EMBL" id="OQS07316.1"/>
    </source>
</evidence>